<protein>
    <recommendedName>
        <fullName evidence="2">DUF4249 domain-containing protein</fullName>
    </recommendedName>
</protein>
<dbReference type="AlphaFoldDB" id="A0A644W7E6"/>
<name>A0A644W7E6_9ZZZZ</name>
<accession>A0A644W7E6</accession>
<gene>
    <name evidence="1" type="ORF">SDC9_45881</name>
</gene>
<dbReference type="EMBL" id="VSSQ01000680">
    <property type="protein sequence ID" value="MPL99661.1"/>
    <property type="molecule type" value="Genomic_DNA"/>
</dbReference>
<dbReference type="InterPro" id="IPR025345">
    <property type="entry name" value="DUF4249"/>
</dbReference>
<comment type="caution">
    <text evidence="1">The sequence shown here is derived from an EMBL/GenBank/DDBJ whole genome shotgun (WGS) entry which is preliminary data.</text>
</comment>
<sequence length="294" mass="33299">MKKIFYLIIGLALLTSCEKEVNIDLPQPDSKLVVEGWIENGEYPVVIVSRNSSYFAPIDSSYLMDSLFITDALVIVSDGIQNDTLQLQFDFGALQNSAWPIIYYKGSKILGTEHGSYSLHIEAEGEVITGHTTIPGFVGFDSVWWEAENGTGDSLGYIHAYVSDNASEKNYYRIFSRRLGRDYNFIPVMESVYDDVFFNGLTFEYEIMRGEMSYENEEMMYEDPEFGYYTLGDTVIVKLSSIDREHYEFWRTLEEDVMAGGNPFTNPVTIRHNVEGAIGVFGGYGSVCDTLIIQ</sequence>
<dbReference type="Pfam" id="PF14054">
    <property type="entry name" value="DUF4249"/>
    <property type="match status" value="1"/>
</dbReference>
<evidence type="ECO:0008006" key="2">
    <source>
        <dbReference type="Google" id="ProtNLM"/>
    </source>
</evidence>
<evidence type="ECO:0000313" key="1">
    <source>
        <dbReference type="EMBL" id="MPL99661.1"/>
    </source>
</evidence>
<proteinExistence type="predicted"/>
<organism evidence="1">
    <name type="scientific">bioreactor metagenome</name>
    <dbReference type="NCBI Taxonomy" id="1076179"/>
    <lineage>
        <taxon>unclassified sequences</taxon>
        <taxon>metagenomes</taxon>
        <taxon>ecological metagenomes</taxon>
    </lineage>
</organism>
<dbReference type="PROSITE" id="PS51257">
    <property type="entry name" value="PROKAR_LIPOPROTEIN"/>
    <property type="match status" value="1"/>
</dbReference>
<reference evidence="1" key="1">
    <citation type="submission" date="2019-08" db="EMBL/GenBank/DDBJ databases">
        <authorList>
            <person name="Kucharzyk K."/>
            <person name="Murdoch R.W."/>
            <person name="Higgins S."/>
            <person name="Loffler F."/>
        </authorList>
    </citation>
    <scope>NUCLEOTIDE SEQUENCE</scope>
</reference>